<protein>
    <submittedName>
        <fullName evidence="1">Uncharacterized protein</fullName>
    </submittedName>
</protein>
<dbReference type="Gene3D" id="2.60.120.260">
    <property type="entry name" value="Galactose-binding domain-like"/>
    <property type="match status" value="1"/>
</dbReference>
<sequence length="209" mass="22431">MGQTVDLNDISKARKAYGHEESLSQSAPSAEARGYAALLLHTVEGTTLTQNPSFEQGGGTAPPWELLDRSTSTRAIARSSAAAYSGTVSMQVYGKGWGGPTQVVDVQPGFANMKFRYHIPTGGNTAVSMQWGFDLLDAQGNWIGNSTVRSPVTRLADAEGVWLTAELSGEIPQTVRGVQVKKVRLLLLVDSVAPVEVYIDDVEFYNAVL</sequence>
<accession>A0ABV5VYK1</accession>
<proteinExistence type="predicted"/>
<dbReference type="Proteomes" id="UP001589619">
    <property type="component" value="Unassembled WGS sequence"/>
</dbReference>
<comment type="caution">
    <text evidence="1">The sequence shown here is derived from an EMBL/GenBank/DDBJ whole genome shotgun (WGS) entry which is preliminary data.</text>
</comment>
<evidence type="ECO:0000313" key="2">
    <source>
        <dbReference type="Proteomes" id="UP001589619"/>
    </source>
</evidence>
<keyword evidence="2" id="KW-1185">Reference proteome</keyword>
<reference evidence="1 2" key="1">
    <citation type="submission" date="2024-09" db="EMBL/GenBank/DDBJ databases">
        <authorList>
            <person name="Sun Q."/>
            <person name="Mori K."/>
        </authorList>
    </citation>
    <scope>NUCLEOTIDE SEQUENCE [LARGE SCALE GENOMIC DNA]</scope>
    <source>
        <strain evidence="1 2">JCM 12520</strain>
    </source>
</reference>
<dbReference type="EMBL" id="JBHMAG010000012">
    <property type="protein sequence ID" value="MFB9753376.1"/>
    <property type="molecule type" value="Genomic_DNA"/>
</dbReference>
<evidence type="ECO:0000313" key="1">
    <source>
        <dbReference type="EMBL" id="MFB9753376.1"/>
    </source>
</evidence>
<dbReference type="RefSeq" id="WP_344901579.1">
    <property type="nucleotide sequence ID" value="NZ_BAAAYO010000001.1"/>
</dbReference>
<gene>
    <name evidence="1" type="ORF">ACFFNY_17565</name>
</gene>
<name>A0ABV5VYK1_9BACL</name>
<organism evidence="1 2">
    <name type="scientific">Paenibacillus hodogayensis</name>
    <dbReference type="NCBI Taxonomy" id="279208"/>
    <lineage>
        <taxon>Bacteria</taxon>
        <taxon>Bacillati</taxon>
        <taxon>Bacillota</taxon>
        <taxon>Bacilli</taxon>
        <taxon>Bacillales</taxon>
        <taxon>Paenibacillaceae</taxon>
        <taxon>Paenibacillus</taxon>
    </lineage>
</organism>